<evidence type="ECO:0000259" key="12">
    <source>
        <dbReference type="PROSITE" id="PS51674"/>
    </source>
</evidence>
<keyword evidence="5 11" id="KW-0408">Iron</keyword>
<organism evidence="13">
    <name type="scientific">uncultured Acidimicrobiales bacterium</name>
    <dbReference type="NCBI Taxonomy" id="310071"/>
    <lineage>
        <taxon>Bacteria</taxon>
        <taxon>Bacillati</taxon>
        <taxon>Actinomycetota</taxon>
        <taxon>Acidimicrobiia</taxon>
        <taxon>Acidimicrobiales</taxon>
        <taxon>environmental samples</taxon>
    </lineage>
</organism>
<dbReference type="EMBL" id="CADCSZ010000094">
    <property type="protein sequence ID" value="CAA9236827.1"/>
    <property type="molecule type" value="Genomic_DNA"/>
</dbReference>
<feature type="binding site" evidence="11">
    <location>
        <position position="81"/>
    </location>
    <ligand>
        <name>[4Fe-4S] cluster</name>
        <dbReference type="ChEBI" id="CHEBI:49883"/>
    </ligand>
</feature>
<protein>
    <recommendedName>
        <fullName evidence="11">Transcriptional regulator WhiB</fullName>
    </recommendedName>
</protein>
<evidence type="ECO:0000256" key="2">
    <source>
        <dbReference type="ARBA" id="ARBA00006597"/>
    </source>
</evidence>
<name>A0A6J4HYV7_9ACTN</name>
<dbReference type="PANTHER" id="PTHR38839">
    <property type="entry name" value="TRANSCRIPTIONAL REGULATOR WHID-RELATED"/>
    <property type="match status" value="1"/>
</dbReference>
<comment type="cofactor">
    <cofactor evidence="11">
        <name>[4Fe-4S] cluster</name>
        <dbReference type="ChEBI" id="CHEBI:49883"/>
    </cofactor>
    <text evidence="11">Binds 1 [4Fe-4S] cluster per subunit. Following nitrosylation of the [4Fe-4S] cluster binds 1 [4Fe-8(NO)] cluster per subunit.</text>
</comment>
<dbReference type="PROSITE" id="PS51674">
    <property type="entry name" value="4FE4S_WBL"/>
    <property type="match status" value="1"/>
</dbReference>
<dbReference type="GO" id="GO:0035731">
    <property type="term" value="F:dinitrosyl-iron complex binding"/>
    <property type="evidence" value="ECO:0007669"/>
    <property type="project" value="UniProtKB-UniRule"/>
</dbReference>
<evidence type="ECO:0000256" key="4">
    <source>
        <dbReference type="ARBA" id="ARBA00022723"/>
    </source>
</evidence>
<evidence type="ECO:0000256" key="3">
    <source>
        <dbReference type="ARBA" id="ARBA00022485"/>
    </source>
</evidence>
<keyword evidence="9 11" id="KW-1015">Disulfide bond</keyword>
<dbReference type="GO" id="GO:0045454">
    <property type="term" value="P:cell redox homeostasis"/>
    <property type="evidence" value="ECO:0007669"/>
    <property type="project" value="TreeGrafter"/>
</dbReference>
<evidence type="ECO:0000256" key="6">
    <source>
        <dbReference type="ARBA" id="ARBA00023014"/>
    </source>
</evidence>
<dbReference type="GO" id="GO:0003677">
    <property type="term" value="F:DNA binding"/>
    <property type="evidence" value="ECO:0007669"/>
    <property type="project" value="UniProtKB-UniRule"/>
</dbReference>
<comment type="subcellular location">
    <subcellularLocation>
        <location evidence="1 11">Cytoplasm</location>
    </subcellularLocation>
</comment>
<keyword evidence="4 11" id="KW-0479">Metal-binding</keyword>
<keyword evidence="7 11" id="KW-0805">Transcription regulation</keyword>
<dbReference type="GO" id="GO:0005737">
    <property type="term" value="C:cytoplasm"/>
    <property type="evidence" value="ECO:0007669"/>
    <property type="project" value="UniProtKB-SubCell"/>
</dbReference>
<gene>
    <name evidence="11" type="primary">whiB</name>
    <name evidence="13" type="ORF">AVDCRST_MAG76-1568</name>
</gene>
<feature type="binding site" evidence="11">
    <location>
        <position position="72"/>
    </location>
    <ligand>
        <name>[4Fe-4S] cluster</name>
        <dbReference type="ChEBI" id="CHEBI:49883"/>
    </ligand>
</feature>
<reference evidence="13" key="1">
    <citation type="submission" date="2020-02" db="EMBL/GenBank/DDBJ databases">
        <authorList>
            <person name="Meier V. D."/>
        </authorList>
    </citation>
    <scope>NUCLEOTIDE SEQUENCE</scope>
    <source>
        <strain evidence="13">AVDCRST_MAG76</strain>
    </source>
</reference>
<feature type="binding site" evidence="11">
    <location>
        <position position="75"/>
    </location>
    <ligand>
        <name>[4Fe-4S] cluster</name>
        <dbReference type="ChEBI" id="CHEBI:49883"/>
    </ligand>
</feature>
<evidence type="ECO:0000256" key="8">
    <source>
        <dbReference type="ARBA" id="ARBA00023125"/>
    </source>
</evidence>
<dbReference type="PANTHER" id="PTHR38839:SF6">
    <property type="entry name" value="TRANSCRIPTIONAL REGULATOR WHIB1"/>
    <property type="match status" value="1"/>
</dbReference>
<dbReference type="AlphaFoldDB" id="A0A6J4HYV7"/>
<keyword evidence="8 11" id="KW-0238">DNA-binding</keyword>
<accession>A0A6J4HYV7</accession>
<feature type="domain" description="4Fe-4S Wbl-type" evidence="12">
    <location>
        <begin position="43"/>
        <end position="105"/>
    </location>
</feature>
<sequence>MGRGAHVNIFTLFPESVPSEATVTLTWHRSIDWDVADWRTHAACRDTDPDLFFPIGTTGVALEQIDSAKAVCRMCEAQPQCLEFALATNQESGVWGGTSEEERRKLRKAWLARQRTTRATA</sequence>
<dbReference type="GO" id="GO:0051539">
    <property type="term" value="F:4 iron, 4 sulfur cluster binding"/>
    <property type="evidence" value="ECO:0007669"/>
    <property type="project" value="UniProtKB-UniRule"/>
</dbReference>
<dbReference type="GO" id="GO:0047134">
    <property type="term" value="F:protein-disulfide reductase [NAD(P)H] activity"/>
    <property type="evidence" value="ECO:0007669"/>
    <property type="project" value="TreeGrafter"/>
</dbReference>
<evidence type="ECO:0000313" key="13">
    <source>
        <dbReference type="EMBL" id="CAA9236827.1"/>
    </source>
</evidence>
<comment type="function">
    <text evidence="11">Acts as a transcriptional regulator. Probably redox-responsive. The apo- but not holo-form probably binds DNA.</text>
</comment>
<keyword evidence="3 11" id="KW-0004">4Fe-4S</keyword>
<keyword evidence="6 11" id="KW-0411">Iron-sulfur</keyword>
<comment type="PTM">
    <text evidence="11">Upon Fe-S cluster removal intramolecular disulfide bonds are formed.</text>
</comment>
<dbReference type="InterPro" id="IPR034768">
    <property type="entry name" value="4FE4S_WBL"/>
</dbReference>
<proteinExistence type="inferred from homology"/>
<keyword evidence="10 11" id="KW-0804">Transcription</keyword>
<dbReference type="HAMAP" id="MF_01479">
    <property type="entry name" value="WhiB"/>
    <property type="match status" value="1"/>
</dbReference>
<keyword evidence="11" id="KW-0963">Cytoplasm</keyword>
<evidence type="ECO:0000256" key="7">
    <source>
        <dbReference type="ARBA" id="ARBA00023015"/>
    </source>
</evidence>
<dbReference type="GO" id="GO:0046872">
    <property type="term" value="F:metal ion binding"/>
    <property type="evidence" value="ECO:0007669"/>
    <property type="project" value="UniProtKB-KW"/>
</dbReference>
<comment type="similarity">
    <text evidence="2 11">Belongs to the WhiB family.</text>
</comment>
<dbReference type="GO" id="GO:0045892">
    <property type="term" value="P:negative regulation of DNA-templated transcription"/>
    <property type="evidence" value="ECO:0007669"/>
    <property type="project" value="TreeGrafter"/>
</dbReference>
<evidence type="ECO:0000256" key="10">
    <source>
        <dbReference type="ARBA" id="ARBA00023163"/>
    </source>
</evidence>
<dbReference type="Pfam" id="PF02467">
    <property type="entry name" value="Whib"/>
    <property type="match status" value="1"/>
</dbReference>
<comment type="PTM">
    <text evidence="11">The Fe-S cluster can be nitrosylated by nitric oxide (NO).</text>
</comment>
<dbReference type="InterPro" id="IPR003482">
    <property type="entry name" value="Whib"/>
</dbReference>
<feature type="binding site" evidence="11">
    <location>
        <position position="44"/>
    </location>
    <ligand>
        <name>[4Fe-4S] cluster</name>
        <dbReference type="ChEBI" id="CHEBI:49883"/>
    </ligand>
</feature>
<evidence type="ECO:0000256" key="5">
    <source>
        <dbReference type="ARBA" id="ARBA00023004"/>
    </source>
</evidence>
<evidence type="ECO:0000256" key="11">
    <source>
        <dbReference type="HAMAP-Rule" id="MF_01479"/>
    </source>
</evidence>
<evidence type="ECO:0000256" key="9">
    <source>
        <dbReference type="ARBA" id="ARBA00023157"/>
    </source>
</evidence>
<evidence type="ECO:0000256" key="1">
    <source>
        <dbReference type="ARBA" id="ARBA00004496"/>
    </source>
</evidence>